<dbReference type="RefSeq" id="WP_073477136.1">
    <property type="nucleotide sequence ID" value="NZ_FQZU01000020.1"/>
</dbReference>
<dbReference type="EMBL" id="FQZU01000020">
    <property type="protein sequence ID" value="SHK20633.1"/>
    <property type="molecule type" value="Genomic_DNA"/>
</dbReference>
<gene>
    <name evidence="5" type="ORF">SAMN02745216_03058</name>
</gene>
<feature type="domain" description="AMP-binding enzyme C-terminal" evidence="4">
    <location>
        <begin position="464"/>
        <end position="541"/>
    </location>
</feature>
<keyword evidence="6" id="KW-1185">Reference proteome</keyword>
<dbReference type="SUPFAM" id="SSF56801">
    <property type="entry name" value="Acetyl-CoA synthetase-like"/>
    <property type="match status" value="1"/>
</dbReference>
<dbReference type="STRING" id="1121393.SAMN02745216_03058"/>
<organism evidence="5 6">
    <name type="scientific">Desulfatibacillum alkenivorans DSM 16219</name>
    <dbReference type="NCBI Taxonomy" id="1121393"/>
    <lineage>
        <taxon>Bacteria</taxon>
        <taxon>Pseudomonadati</taxon>
        <taxon>Thermodesulfobacteriota</taxon>
        <taxon>Desulfobacteria</taxon>
        <taxon>Desulfobacterales</taxon>
        <taxon>Desulfatibacillaceae</taxon>
        <taxon>Desulfatibacillum</taxon>
    </lineage>
</organism>
<feature type="domain" description="AMP-dependent synthetase/ligase" evidence="3">
    <location>
        <begin position="16"/>
        <end position="410"/>
    </location>
</feature>
<reference evidence="6" key="1">
    <citation type="submission" date="2016-11" db="EMBL/GenBank/DDBJ databases">
        <authorList>
            <person name="Varghese N."/>
            <person name="Submissions S."/>
        </authorList>
    </citation>
    <scope>NUCLEOTIDE SEQUENCE [LARGE SCALE GENOMIC DNA]</scope>
    <source>
        <strain evidence="6">DSM 16219</strain>
    </source>
</reference>
<evidence type="ECO:0000313" key="5">
    <source>
        <dbReference type="EMBL" id="SHK20633.1"/>
    </source>
</evidence>
<dbReference type="InterPro" id="IPR045851">
    <property type="entry name" value="AMP-bd_C_sf"/>
</dbReference>
<protein>
    <submittedName>
        <fullName evidence="5">Acyl-CoA synthetase (AMP-forming)/AMP-acid ligase II</fullName>
    </submittedName>
</protein>
<dbReference type="Pfam" id="PF13193">
    <property type="entry name" value="AMP-binding_C"/>
    <property type="match status" value="1"/>
</dbReference>
<dbReference type="PROSITE" id="PS00455">
    <property type="entry name" value="AMP_BINDING"/>
    <property type="match status" value="1"/>
</dbReference>
<dbReference type="InterPro" id="IPR020845">
    <property type="entry name" value="AMP-binding_CS"/>
</dbReference>
<dbReference type="InterPro" id="IPR000873">
    <property type="entry name" value="AMP-dep_synth/lig_dom"/>
</dbReference>
<dbReference type="PANTHER" id="PTHR43201:SF5">
    <property type="entry name" value="MEDIUM-CHAIN ACYL-COA LIGASE ACSF2, MITOCHONDRIAL"/>
    <property type="match status" value="1"/>
</dbReference>
<dbReference type="PANTHER" id="PTHR43201">
    <property type="entry name" value="ACYL-COA SYNTHETASE"/>
    <property type="match status" value="1"/>
</dbReference>
<evidence type="ECO:0000259" key="4">
    <source>
        <dbReference type="Pfam" id="PF13193"/>
    </source>
</evidence>
<name>A0A1M6QKQ7_9BACT</name>
<dbReference type="Gene3D" id="3.30.300.30">
    <property type="match status" value="1"/>
</dbReference>
<evidence type="ECO:0000256" key="1">
    <source>
        <dbReference type="ARBA" id="ARBA00006432"/>
    </source>
</evidence>
<evidence type="ECO:0000256" key="2">
    <source>
        <dbReference type="ARBA" id="ARBA00022598"/>
    </source>
</evidence>
<dbReference type="InterPro" id="IPR025110">
    <property type="entry name" value="AMP-bd_C"/>
</dbReference>
<sequence length="567" mass="61978">MSENFIRLPLLNDYVDHWAAKKPEAEVMIQHETGRKVTYAQFKELSDALALQLLAMGVKAGDRVAAMMLLSPEHMALMYACSRIGAICAPLDVRLQDQEVVRDLGKIDPCIFFILGKTPLRDFTTAAKAALDNCPSINHLVQVPLGFGDDEIMEGAKTLPQLLDPEAVAALVEANKQTLALEEAWQAVTPLTPTLIIFTTGTTGAPKPALLTHECIIVQNEVLARGVNCSLDDDNRILINLPPSHVACVTECFMTILALGGCAVCLMIFDPKTTLDAVQAHKVNFMGMIPTQFRMVWAVPGYDDYDLSSLKRVVYAGAAADLPFLQRLAQMAPDFYTGIGMTENAGFATMTPKGISPEEMAGQVGQAFPDLAEVSIRKSMNEDGTAGEALPDGEMGEICYHPPIVFAGYYNMPEETAKTVSREGILYTGDLGFFQDKGSYRALCLAGRKKFIVKQKGYNVFPDEVEDHIARLDKVAAAQVVGAPHEMFDEGLLAFVQPKPGTDLVAEEVMEHCKGIASYKRPQHVVIWPEDEPFPITRTAKVDKMALKANALEVIKDLRAQGGWDKA</sequence>
<dbReference type="Pfam" id="PF00501">
    <property type="entry name" value="AMP-binding"/>
    <property type="match status" value="1"/>
</dbReference>
<dbReference type="InterPro" id="IPR042099">
    <property type="entry name" value="ANL_N_sf"/>
</dbReference>
<dbReference type="Gene3D" id="3.40.50.12780">
    <property type="entry name" value="N-terminal domain of ligase-like"/>
    <property type="match status" value="1"/>
</dbReference>
<proteinExistence type="inferred from homology"/>
<dbReference type="Proteomes" id="UP000183994">
    <property type="component" value="Unassembled WGS sequence"/>
</dbReference>
<accession>A0A1M6QKQ7</accession>
<dbReference type="GO" id="GO:0031956">
    <property type="term" value="F:medium-chain fatty acid-CoA ligase activity"/>
    <property type="evidence" value="ECO:0007669"/>
    <property type="project" value="TreeGrafter"/>
</dbReference>
<keyword evidence="2 5" id="KW-0436">Ligase</keyword>
<comment type="similarity">
    <text evidence="1">Belongs to the ATP-dependent AMP-binding enzyme family.</text>
</comment>
<evidence type="ECO:0000259" key="3">
    <source>
        <dbReference type="Pfam" id="PF00501"/>
    </source>
</evidence>
<evidence type="ECO:0000313" key="6">
    <source>
        <dbReference type="Proteomes" id="UP000183994"/>
    </source>
</evidence>
<dbReference type="AlphaFoldDB" id="A0A1M6QKQ7"/>
<dbReference type="GO" id="GO:0006631">
    <property type="term" value="P:fatty acid metabolic process"/>
    <property type="evidence" value="ECO:0007669"/>
    <property type="project" value="TreeGrafter"/>
</dbReference>
<dbReference type="OrthoDB" id="9803968at2"/>